<dbReference type="Gene3D" id="3.60.20.10">
    <property type="entry name" value="Glutamine Phosphoribosylpyrophosphate, subunit 1, domain 1"/>
    <property type="match status" value="1"/>
</dbReference>
<dbReference type="GO" id="GO:0051539">
    <property type="term" value="F:4 iron, 4 sulfur cluster binding"/>
    <property type="evidence" value="ECO:0007669"/>
    <property type="project" value="UniProtKB-KW"/>
</dbReference>
<reference evidence="14 16" key="2">
    <citation type="submission" date="2017-05" db="EMBL/GenBank/DDBJ databases">
        <title>The draft genome of the hyperthermophilic archaeon 'Pyrodictium delaneyi strain Hulk', an iron and nitrate reducer, reveals the capacity for sulfate reduction.</title>
        <authorList>
            <person name="Demey L.M."/>
            <person name="Miller C."/>
            <person name="Manzella M."/>
            <person name="Reguera G."/>
            <person name="Kashefi K."/>
        </authorList>
    </citation>
    <scope>NUCLEOTIDE SEQUENCE [LARGE SCALE GENOMIC DNA]</scope>
    <source>
        <strain evidence="14 16">Hulk</strain>
    </source>
</reference>
<evidence type="ECO:0000256" key="10">
    <source>
        <dbReference type="PIRSR" id="PIRSR000485-2"/>
    </source>
</evidence>
<dbReference type="Gene3D" id="3.40.50.2020">
    <property type="match status" value="1"/>
</dbReference>
<comment type="pathway">
    <text evidence="1 7 8">Purine metabolism; IMP biosynthesis via de novo pathway; N(1)-(5-phospho-D-ribosyl)glycinamide from 5-phospho-alpha-D-ribose 1-diphosphate: step 1/2.</text>
</comment>
<evidence type="ECO:0000256" key="4">
    <source>
        <dbReference type="ARBA" id="ARBA00022679"/>
    </source>
</evidence>
<dbReference type="PANTHER" id="PTHR11907">
    <property type="entry name" value="AMIDOPHOSPHORIBOSYLTRANSFERASE"/>
    <property type="match status" value="1"/>
</dbReference>
<evidence type="ECO:0000256" key="3">
    <source>
        <dbReference type="ARBA" id="ARBA00022676"/>
    </source>
</evidence>
<keyword evidence="7 10" id="KW-0479">Metal-binding</keyword>
<evidence type="ECO:0000256" key="2">
    <source>
        <dbReference type="ARBA" id="ARBA00010138"/>
    </source>
</evidence>
<dbReference type="GO" id="GO:0004044">
    <property type="term" value="F:amidophosphoribosyltransferase activity"/>
    <property type="evidence" value="ECO:0007669"/>
    <property type="project" value="UniProtKB-UniRule"/>
</dbReference>
<keyword evidence="16" id="KW-1185">Reference proteome</keyword>
<dbReference type="InterPro" id="IPR029057">
    <property type="entry name" value="PRTase-like"/>
</dbReference>
<dbReference type="EC" id="2.4.2.14" evidence="7"/>
<dbReference type="PATRIC" id="fig|1273541.4.peg.1527"/>
<feature type="active site" description="Nucleophile" evidence="7 9">
    <location>
        <position position="2"/>
    </location>
</feature>
<feature type="binding site" evidence="7 11">
    <location>
        <position position="428"/>
    </location>
    <ligand>
        <name>[4Fe-4S] cluster</name>
        <dbReference type="ChEBI" id="CHEBI:49883"/>
    </ligand>
</feature>
<comment type="similarity">
    <text evidence="2 7 8">In the C-terminal section; belongs to the purine/pyrimidine phosphoribosyltransferase family.</text>
</comment>
<keyword evidence="7" id="KW-0004">4Fe-4S</keyword>
<evidence type="ECO:0000256" key="1">
    <source>
        <dbReference type="ARBA" id="ARBA00005209"/>
    </source>
</evidence>
<dbReference type="RefSeq" id="WP_055409490.1">
    <property type="nucleotide sequence ID" value="NZ_CP013011.1"/>
</dbReference>
<organism evidence="13 15">
    <name type="scientific">Pyrodictium delaneyi</name>
    <dbReference type="NCBI Taxonomy" id="1273541"/>
    <lineage>
        <taxon>Archaea</taxon>
        <taxon>Thermoproteota</taxon>
        <taxon>Thermoprotei</taxon>
        <taxon>Desulfurococcales</taxon>
        <taxon>Pyrodictiaceae</taxon>
        <taxon>Pyrodictium</taxon>
    </lineage>
</organism>
<dbReference type="SUPFAM" id="SSF53271">
    <property type="entry name" value="PRTase-like"/>
    <property type="match status" value="1"/>
</dbReference>
<dbReference type="PROSITE" id="PS51278">
    <property type="entry name" value="GATASE_TYPE_2"/>
    <property type="match status" value="1"/>
</dbReference>
<keyword evidence="3 7" id="KW-0328">Glycosyltransferase</keyword>
<dbReference type="InterPro" id="IPR005854">
    <property type="entry name" value="PurF"/>
</dbReference>
<evidence type="ECO:0000256" key="11">
    <source>
        <dbReference type="PIRSR" id="PIRSR000485-3"/>
    </source>
</evidence>
<dbReference type="AlphaFoldDB" id="A0A0P0N401"/>
<keyword evidence="7 11" id="KW-0411">Iron-sulfur</keyword>
<evidence type="ECO:0000256" key="9">
    <source>
        <dbReference type="PIRSR" id="PIRSR000485-1"/>
    </source>
</evidence>
<evidence type="ECO:0000259" key="12">
    <source>
        <dbReference type="PROSITE" id="PS51278"/>
    </source>
</evidence>
<feature type="binding site" evidence="7 11">
    <location>
        <position position="377"/>
    </location>
    <ligand>
        <name>[4Fe-4S] cluster</name>
        <dbReference type="ChEBI" id="CHEBI:49883"/>
    </ligand>
</feature>
<evidence type="ECO:0000256" key="5">
    <source>
        <dbReference type="ARBA" id="ARBA00022755"/>
    </source>
</evidence>
<dbReference type="GO" id="GO:0000287">
    <property type="term" value="F:magnesium ion binding"/>
    <property type="evidence" value="ECO:0007669"/>
    <property type="project" value="UniProtKB-UniRule"/>
</dbReference>
<dbReference type="Pfam" id="PF13522">
    <property type="entry name" value="GATase_6"/>
    <property type="match status" value="1"/>
</dbReference>
<feature type="domain" description="Glutamine amidotransferase type-2" evidence="12">
    <location>
        <begin position="2"/>
        <end position="214"/>
    </location>
</feature>
<dbReference type="CDD" id="cd06223">
    <property type="entry name" value="PRTases_typeI"/>
    <property type="match status" value="1"/>
</dbReference>
<dbReference type="NCBIfam" id="TIGR01134">
    <property type="entry name" value="purF"/>
    <property type="match status" value="1"/>
</dbReference>
<keyword evidence="5 7" id="KW-0658">Purine biosynthesis</keyword>
<feature type="binding site" evidence="7 11">
    <location>
        <position position="425"/>
    </location>
    <ligand>
        <name>[4Fe-4S] cluster</name>
        <dbReference type="ChEBI" id="CHEBI:49883"/>
    </ligand>
</feature>
<evidence type="ECO:0000313" key="13">
    <source>
        <dbReference type="EMBL" id="ALL01475.1"/>
    </source>
</evidence>
<sequence>MCGVAAWLGDDAASAVYELLLELQHRGQEAAGIAFLANGGIRLVGGPGLVREAIRLPAAAARAWAAIGHVRYSTSGRYGGEQYQPVAGSKGLVHIAFNGNIVNYRELGRELLGRSYTWDAQLVADLVEALYLEQGSLADALREAAQLLRGAYSLVAITSRGELAAARDPYGVRPLAYAVGDGYAAVASETAALDSLGLPWREVGAGRMLYCNGSPKDCVETGLASGHEPRPCAFEYIYFLRPDSVFEGVEAHAARLEMGRRLARRDTVEADLVAPVPDSGRSAAIGYALERGLPYTEVLYRNRYAGRAFIAPPGERNGRLKRKFNPIRSTTWGRRIILVDDSVVRGDTSRWLARILRRSGAREIHLRVASPPVVMPCFLGIDTPSRGELVAHGRSGDEISRVLGVDSILYLGMRDLEEAVGRRLCLGCFGGAYPFPLDVARLEKVFTEDRR</sequence>
<proteinExistence type="inferred from homology"/>
<evidence type="ECO:0000256" key="7">
    <source>
        <dbReference type="HAMAP-Rule" id="MF_01931"/>
    </source>
</evidence>
<keyword evidence="7 11" id="KW-0408">Iron</keyword>
<dbReference type="KEGG" id="pdl:Pyrde_1431"/>
<reference evidence="13 15" key="1">
    <citation type="submission" date="2015-10" db="EMBL/GenBank/DDBJ databases">
        <title>Complete genome sequence of hyperthermophilic archaeon Pyrodictium delaneyi Su06.</title>
        <authorList>
            <person name="Jung J.-H."/>
            <person name="Lin J."/>
            <person name="Holden J.F."/>
            <person name="Park C.-S."/>
        </authorList>
    </citation>
    <scope>NUCLEOTIDE SEQUENCE [LARGE SCALE GENOMIC DNA]</scope>
    <source>
        <strain evidence="13 15">Su06</strain>
    </source>
</reference>
<keyword evidence="6 7" id="KW-0315">Glutamine amidotransferase</keyword>
<dbReference type="SUPFAM" id="SSF56235">
    <property type="entry name" value="N-terminal nucleophile aminohydrolases (Ntn hydrolases)"/>
    <property type="match status" value="1"/>
</dbReference>
<accession>A0A0P0N401</accession>
<dbReference type="InterPro" id="IPR029055">
    <property type="entry name" value="Ntn_hydrolases_N"/>
</dbReference>
<comment type="catalytic activity">
    <reaction evidence="7 8">
        <text>5-phospho-beta-D-ribosylamine + L-glutamate + diphosphate = 5-phospho-alpha-D-ribose 1-diphosphate + L-glutamine + H2O</text>
        <dbReference type="Rhea" id="RHEA:14905"/>
        <dbReference type="ChEBI" id="CHEBI:15377"/>
        <dbReference type="ChEBI" id="CHEBI:29985"/>
        <dbReference type="ChEBI" id="CHEBI:33019"/>
        <dbReference type="ChEBI" id="CHEBI:58017"/>
        <dbReference type="ChEBI" id="CHEBI:58359"/>
        <dbReference type="ChEBI" id="CHEBI:58681"/>
        <dbReference type="EC" id="2.4.2.14"/>
    </reaction>
</comment>
<dbReference type="InterPro" id="IPR017932">
    <property type="entry name" value="GATase_2_dom"/>
</dbReference>
<name>A0A0P0N401_9CREN</name>
<keyword evidence="4 7" id="KW-0808">Transferase</keyword>
<feature type="binding site" evidence="7 10">
    <location>
        <position position="341"/>
    </location>
    <ligand>
        <name>Mg(2+)</name>
        <dbReference type="ChEBI" id="CHEBI:18420"/>
    </ligand>
</feature>
<comment type="cofactor">
    <cofactor evidence="7 10">
        <name>Mg(2+)</name>
        <dbReference type="ChEBI" id="CHEBI:18420"/>
    </cofactor>
    <text evidence="7 10">Binds 1 Mg(2+) ion per subunit.</text>
</comment>
<protein>
    <recommendedName>
        <fullName evidence="7">Amidophosphoribosyltransferase</fullName>
        <shortName evidence="7">ATase</shortName>
        <ecNumber evidence="7">2.4.2.14</ecNumber>
    </recommendedName>
    <alternativeName>
        <fullName evidence="7">Glutamine phosphoribosylpyrophosphate amidotransferase</fullName>
        <shortName evidence="7">GPATase</shortName>
    </alternativeName>
</protein>
<dbReference type="InterPro" id="IPR000836">
    <property type="entry name" value="PRTase_dom"/>
</dbReference>
<comment type="cofactor">
    <cofactor evidence="7 11">
        <name>[4Fe-4S] cluster</name>
        <dbReference type="ChEBI" id="CHEBI:49883"/>
    </cofactor>
    <text evidence="7 11">Binds 1 [4Fe-4S] cluster per subunit.</text>
</comment>
<dbReference type="Proteomes" id="UP000196694">
    <property type="component" value="Unassembled WGS sequence"/>
</dbReference>
<dbReference type="Proteomes" id="UP000058613">
    <property type="component" value="Chromosome"/>
</dbReference>
<dbReference type="STRING" id="1273541.Pyrde_1431"/>
<comment type="function">
    <text evidence="7">Catalyzes the formation of phosphoribosylamine from phosphoribosylpyrophosphate (PRPP) and glutamine.</text>
</comment>
<dbReference type="GO" id="GO:0006189">
    <property type="term" value="P:'de novo' IMP biosynthetic process"/>
    <property type="evidence" value="ECO:0007669"/>
    <property type="project" value="UniProtKB-UniRule"/>
</dbReference>
<feature type="binding site" evidence="7 10">
    <location>
        <position position="340"/>
    </location>
    <ligand>
        <name>Mg(2+)</name>
        <dbReference type="ChEBI" id="CHEBI:18420"/>
    </ligand>
</feature>
<evidence type="ECO:0000313" key="15">
    <source>
        <dbReference type="Proteomes" id="UP000058613"/>
    </source>
</evidence>
<feature type="binding site" evidence="7 10">
    <location>
        <position position="279"/>
    </location>
    <ligand>
        <name>Mg(2+)</name>
        <dbReference type="ChEBI" id="CHEBI:18420"/>
    </ligand>
</feature>
<keyword evidence="7 10" id="KW-0460">Magnesium</keyword>
<dbReference type="GeneID" id="26099773"/>
<dbReference type="UniPathway" id="UPA00074">
    <property type="reaction ID" value="UER00124"/>
</dbReference>
<gene>
    <name evidence="7" type="primary">purF</name>
    <name evidence="14" type="ORF">Pdsh_06205</name>
    <name evidence="13" type="ORF">Pyrde_1431</name>
</gene>
<dbReference type="HAMAP" id="MF_01931">
    <property type="entry name" value="PurF"/>
    <property type="match status" value="1"/>
</dbReference>
<evidence type="ECO:0000256" key="8">
    <source>
        <dbReference type="PIRNR" id="PIRNR000485"/>
    </source>
</evidence>
<dbReference type="OrthoDB" id="5976at2157"/>
<dbReference type="GO" id="GO:0009113">
    <property type="term" value="P:purine nucleobase biosynthetic process"/>
    <property type="evidence" value="ECO:0007669"/>
    <property type="project" value="UniProtKB-UniRule"/>
</dbReference>
<feature type="binding site" evidence="7 11">
    <location>
        <position position="232"/>
    </location>
    <ligand>
        <name>[4Fe-4S] cluster</name>
        <dbReference type="ChEBI" id="CHEBI:49883"/>
    </ligand>
</feature>
<dbReference type="PIRSF" id="PIRSF000485">
    <property type="entry name" value="Amd_phspho_trans"/>
    <property type="match status" value="1"/>
</dbReference>
<evidence type="ECO:0000256" key="6">
    <source>
        <dbReference type="ARBA" id="ARBA00022962"/>
    </source>
</evidence>
<evidence type="ECO:0000313" key="14">
    <source>
        <dbReference type="EMBL" id="OWJ54611.1"/>
    </source>
</evidence>
<dbReference type="EMBL" id="NCQP01000003">
    <property type="protein sequence ID" value="OWJ54611.1"/>
    <property type="molecule type" value="Genomic_DNA"/>
</dbReference>
<evidence type="ECO:0000313" key="16">
    <source>
        <dbReference type="Proteomes" id="UP000196694"/>
    </source>
</evidence>
<dbReference type="EMBL" id="CP013011">
    <property type="protein sequence ID" value="ALL01475.1"/>
    <property type="molecule type" value="Genomic_DNA"/>
</dbReference>